<gene>
    <name evidence="1" type="ORF">CYNAS_LOCUS15867</name>
</gene>
<dbReference type="Proteomes" id="UP001176961">
    <property type="component" value="Unassembled WGS sequence"/>
</dbReference>
<proteinExistence type="predicted"/>
<accession>A0AA36H563</accession>
<dbReference type="EMBL" id="CATQJL010000305">
    <property type="protein sequence ID" value="CAJ0603884.1"/>
    <property type="molecule type" value="Genomic_DNA"/>
</dbReference>
<keyword evidence="2" id="KW-1185">Reference proteome</keyword>
<evidence type="ECO:0000313" key="2">
    <source>
        <dbReference type="Proteomes" id="UP001176961"/>
    </source>
</evidence>
<protein>
    <submittedName>
        <fullName evidence="1">Uncharacterized protein</fullName>
    </submittedName>
</protein>
<dbReference type="AlphaFoldDB" id="A0AA36H563"/>
<comment type="caution">
    <text evidence="1">The sequence shown here is derived from an EMBL/GenBank/DDBJ whole genome shotgun (WGS) entry which is preliminary data.</text>
</comment>
<sequence>MAERTSFMFDVVYDLFDDILAEFHRWGDLPVDVKLYVLKYLTVPTLRGFMFRSKECYDLVRKIKPKVDLHLEDAAFIPDRKQRKFAKNHDGVKLHIYWRKPGAGPKSVHDYPLIFVKYSEEGCHVQRLGYEKGKYCKRPGTRYSSNTITAATEAMF</sequence>
<evidence type="ECO:0000313" key="1">
    <source>
        <dbReference type="EMBL" id="CAJ0603884.1"/>
    </source>
</evidence>
<reference evidence="1" key="1">
    <citation type="submission" date="2023-07" db="EMBL/GenBank/DDBJ databases">
        <authorList>
            <consortium name="CYATHOMIX"/>
        </authorList>
    </citation>
    <scope>NUCLEOTIDE SEQUENCE</scope>
    <source>
        <strain evidence="1">N/A</strain>
    </source>
</reference>
<name>A0AA36H563_CYLNA</name>
<organism evidence="1 2">
    <name type="scientific">Cylicocyclus nassatus</name>
    <name type="common">Nematode worm</name>
    <dbReference type="NCBI Taxonomy" id="53992"/>
    <lineage>
        <taxon>Eukaryota</taxon>
        <taxon>Metazoa</taxon>
        <taxon>Ecdysozoa</taxon>
        <taxon>Nematoda</taxon>
        <taxon>Chromadorea</taxon>
        <taxon>Rhabditida</taxon>
        <taxon>Rhabditina</taxon>
        <taxon>Rhabditomorpha</taxon>
        <taxon>Strongyloidea</taxon>
        <taxon>Strongylidae</taxon>
        <taxon>Cylicocyclus</taxon>
    </lineage>
</organism>